<comment type="caution">
    <text evidence="6">The sequence shown here is derived from an EMBL/GenBank/DDBJ whole genome shotgun (WGS) entry which is preliminary data.</text>
</comment>
<keyword evidence="7" id="KW-1185">Reference proteome</keyword>
<dbReference type="EMBL" id="JAWQEG010003827">
    <property type="protein sequence ID" value="KAK3864294.1"/>
    <property type="molecule type" value="Genomic_DNA"/>
</dbReference>
<feature type="region of interest" description="Disordered" evidence="5">
    <location>
        <begin position="262"/>
        <end position="286"/>
    </location>
</feature>
<evidence type="ECO:0000313" key="7">
    <source>
        <dbReference type="Proteomes" id="UP001286313"/>
    </source>
</evidence>
<protein>
    <recommendedName>
        <fullName evidence="4">60S ribosomal protein L13</fullName>
    </recommendedName>
</protein>
<sequence>MNVQLEKRRKTHYKNNRKAAFTLLSIWTRDWEGSAMAPKGNGVIPNVHFHKKWQRNVRTWFKQPLRKKRRRNTRRMKARRVAPRPLGRLRPAVRCPTFRYHTKQRLGKGFTLEELKGAGLNKRYAQTVGIAVDYRRTNKSVESLQQNVQRLKEYKSRLIIIPRRCDVLTKKPEPKKEEDDKDKKPEDTKDKKKPAGGKGKKGVDVAKERKQVVLSKLVRGTTVMGLKSHCTIKSEKARVISKREKRFCAFDALRRARSTARNWGQRAKKAREAAEDAAVTGGSGKK</sequence>
<dbReference type="Pfam" id="PF01294">
    <property type="entry name" value="Ribosomal_L13e"/>
    <property type="match status" value="1"/>
</dbReference>
<evidence type="ECO:0000256" key="1">
    <source>
        <dbReference type="ARBA" id="ARBA00005640"/>
    </source>
</evidence>
<gene>
    <name evidence="6" type="ORF">Pcinc_030009</name>
</gene>
<dbReference type="AlphaFoldDB" id="A0AAE1K532"/>
<organism evidence="6 7">
    <name type="scientific">Petrolisthes cinctipes</name>
    <name type="common">Flat porcelain crab</name>
    <dbReference type="NCBI Taxonomy" id="88211"/>
    <lineage>
        <taxon>Eukaryota</taxon>
        <taxon>Metazoa</taxon>
        <taxon>Ecdysozoa</taxon>
        <taxon>Arthropoda</taxon>
        <taxon>Crustacea</taxon>
        <taxon>Multicrustacea</taxon>
        <taxon>Malacostraca</taxon>
        <taxon>Eumalacostraca</taxon>
        <taxon>Eucarida</taxon>
        <taxon>Decapoda</taxon>
        <taxon>Pleocyemata</taxon>
        <taxon>Anomura</taxon>
        <taxon>Galatheoidea</taxon>
        <taxon>Porcellanidae</taxon>
        <taxon>Petrolisthes</taxon>
    </lineage>
</organism>
<evidence type="ECO:0000313" key="6">
    <source>
        <dbReference type="EMBL" id="KAK3864294.1"/>
    </source>
</evidence>
<dbReference type="GO" id="GO:0003723">
    <property type="term" value="F:RNA binding"/>
    <property type="evidence" value="ECO:0007669"/>
    <property type="project" value="TreeGrafter"/>
</dbReference>
<keyword evidence="2 4" id="KW-0689">Ribosomal protein</keyword>
<dbReference type="PANTHER" id="PTHR11722:SF0">
    <property type="entry name" value="LARGE RIBOSOMAL SUBUNIT PROTEIN EL13"/>
    <property type="match status" value="1"/>
</dbReference>
<keyword evidence="3 4" id="KW-0687">Ribonucleoprotein</keyword>
<proteinExistence type="inferred from homology"/>
<dbReference type="HAMAP" id="MF_00499">
    <property type="entry name" value="Ribosomal_eL13"/>
    <property type="match status" value="1"/>
</dbReference>
<feature type="region of interest" description="Disordered" evidence="5">
    <location>
        <begin position="171"/>
        <end position="204"/>
    </location>
</feature>
<dbReference type="GO" id="GO:0022625">
    <property type="term" value="C:cytosolic large ribosomal subunit"/>
    <property type="evidence" value="ECO:0007669"/>
    <property type="project" value="TreeGrafter"/>
</dbReference>
<evidence type="ECO:0000256" key="4">
    <source>
        <dbReference type="RuleBase" id="RU000572"/>
    </source>
</evidence>
<evidence type="ECO:0000256" key="2">
    <source>
        <dbReference type="ARBA" id="ARBA00022980"/>
    </source>
</evidence>
<dbReference type="GO" id="GO:0003735">
    <property type="term" value="F:structural constituent of ribosome"/>
    <property type="evidence" value="ECO:0007669"/>
    <property type="project" value="InterPro"/>
</dbReference>
<dbReference type="PANTHER" id="PTHR11722">
    <property type="entry name" value="60S RIBOSOMAL PROTEIN L13"/>
    <property type="match status" value="1"/>
</dbReference>
<feature type="compositionally biased region" description="Basic and acidic residues" evidence="5">
    <location>
        <begin position="171"/>
        <end position="190"/>
    </location>
</feature>
<evidence type="ECO:0000256" key="5">
    <source>
        <dbReference type="SAM" id="MobiDB-lite"/>
    </source>
</evidence>
<dbReference type="GO" id="GO:0006412">
    <property type="term" value="P:translation"/>
    <property type="evidence" value="ECO:0007669"/>
    <property type="project" value="InterPro"/>
</dbReference>
<dbReference type="InterPro" id="IPR018256">
    <property type="entry name" value="Ribosomal_eL13_CS"/>
</dbReference>
<dbReference type="Proteomes" id="UP001286313">
    <property type="component" value="Unassembled WGS sequence"/>
</dbReference>
<evidence type="ECO:0000256" key="3">
    <source>
        <dbReference type="ARBA" id="ARBA00023274"/>
    </source>
</evidence>
<dbReference type="InterPro" id="IPR001380">
    <property type="entry name" value="Ribosomal_eL13"/>
</dbReference>
<reference evidence="6" key="1">
    <citation type="submission" date="2023-10" db="EMBL/GenBank/DDBJ databases">
        <title>Genome assemblies of two species of porcelain crab, Petrolisthes cinctipes and Petrolisthes manimaculis (Anomura: Porcellanidae).</title>
        <authorList>
            <person name="Angst P."/>
        </authorList>
    </citation>
    <scope>NUCLEOTIDE SEQUENCE</scope>
    <source>
        <strain evidence="6">PB745_01</strain>
        <tissue evidence="6">Gill</tissue>
    </source>
</reference>
<dbReference type="PROSITE" id="PS01104">
    <property type="entry name" value="RIBOSOMAL_L13E"/>
    <property type="match status" value="1"/>
</dbReference>
<name>A0AAE1K532_PETCI</name>
<feature type="compositionally biased region" description="Basic residues" evidence="5">
    <location>
        <begin position="191"/>
        <end position="200"/>
    </location>
</feature>
<accession>A0AAE1K532</accession>
<comment type="similarity">
    <text evidence="1 4">Belongs to the eukaryotic ribosomal protein eL13 family.</text>
</comment>
<dbReference type="Gene3D" id="1.20.5.110">
    <property type="match status" value="1"/>
</dbReference>